<gene>
    <name evidence="3" type="ORF">HQ36_04500</name>
</gene>
<dbReference type="InterPro" id="IPR041700">
    <property type="entry name" value="OMP_b-brl_3"/>
</dbReference>
<dbReference type="Proteomes" id="UP000030134">
    <property type="component" value="Unassembled WGS sequence"/>
</dbReference>
<feature type="transmembrane region" description="Helical" evidence="1">
    <location>
        <begin position="12"/>
        <end position="32"/>
    </location>
</feature>
<reference evidence="3 4" key="1">
    <citation type="submission" date="2014-08" db="EMBL/GenBank/DDBJ databases">
        <title>Porphyromonas gingivicanis strain:COT-022_OH1391 Genome sequencing.</title>
        <authorList>
            <person name="Wallis C."/>
            <person name="Deusch O."/>
            <person name="O'Flynn C."/>
            <person name="Davis I."/>
            <person name="Jospin G."/>
            <person name="Darling A.E."/>
            <person name="Coil D.A."/>
            <person name="Alexiev A."/>
            <person name="Horsfall A."/>
            <person name="Kirkwood N."/>
            <person name="Harris S."/>
            <person name="Eisen J.A."/>
        </authorList>
    </citation>
    <scope>NUCLEOTIDE SEQUENCE [LARGE SCALE GENOMIC DNA]</scope>
    <source>
        <strain evidence="4">COT-022 OH1391</strain>
    </source>
</reference>
<dbReference type="Pfam" id="PF14905">
    <property type="entry name" value="OMP_b-brl_3"/>
    <property type="match status" value="1"/>
</dbReference>
<keyword evidence="1" id="KW-1133">Transmembrane helix</keyword>
<comment type="caution">
    <text evidence="3">The sequence shown here is derived from an EMBL/GenBank/DDBJ whole genome shotgun (WGS) entry which is preliminary data.</text>
</comment>
<evidence type="ECO:0000313" key="3">
    <source>
        <dbReference type="EMBL" id="KGN98175.1"/>
    </source>
</evidence>
<dbReference type="STRING" id="266762.HQ36_04500"/>
<organism evidence="3 4">
    <name type="scientific">Porphyromonas gingivicanis</name>
    <dbReference type="NCBI Taxonomy" id="266762"/>
    <lineage>
        <taxon>Bacteria</taxon>
        <taxon>Pseudomonadati</taxon>
        <taxon>Bacteroidota</taxon>
        <taxon>Bacteroidia</taxon>
        <taxon>Bacteroidales</taxon>
        <taxon>Porphyromonadaceae</taxon>
        <taxon>Porphyromonas</taxon>
    </lineage>
</organism>
<dbReference type="eggNOG" id="COG4206">
    <property type="taxonomic scope" value="Bacteria"/>
</dbReference>
<feature type="domain" description="Outer membrane protein beta-barrel" evidence="2">
    <location>
        <begin position="453"/>
        <end position="904"/>
    </location>
</feature>
<dbReference type="EMBL" id="JQZW01000008">
    <property type="protein sequence ID" value="KGN98175.1"/>
    <property type="molecule type" value="Genomic_DNA"/>
</dbReference>
<accession>A0A0A2G717</accession>
<dbReference type="InterPro" id="IPR008969">
    <property type="entry name" value="CarboxyPept-like_regulatory"/>
</dbReference>
<dbReference type="Gene3D" id="2.60.40.1120">
    <property type="entry name" value="Carboxypeptidase-like, regulatory domain"/>
    <property type="match status" value="1"/>
</dbReference>
<keyword evidence="4" id="KW-1185">Reference proteome</keyword>
<evidence type="ECO:0000259" key="2">
    <source>
        <dbReference type="Pfam" id="PF14905"/>
    </source>
</evidence>
<keyword evidence="1" id="KW-0472">Membrane</keyword>
<evidence type="ECO:0000313" key="4">
    <source>
        <dbReference type="Proteomes" id="UP000030134"/>
    </source>
</evidence>
<dbReference type="SUPFAM" id="SSF56935">
    <property type="entry name" value="Porins"/>
    <property type="match status" value="1"/>
</dbReference>
<keyword evidence="1" id="KW-0812">Transmembrane</keyword>
<sequence>MENKLEMNRTEITRVVIVARYFFISLLLVLFYNSGVGYAQNSFVLRGKVLDEHTGEALIGANVRLTNASGRELAGSSTDIYGAFTLLHLPAGSHSLRISYIGYKEYIGSVSIPSDQKEVDIRLSEDSKQLSTVVIESRSADMTMKGDTLVFNANAYRMGSGASLEDLIKRLPGAQIDESGSIVINGKTIQKIMVDGKEFLLGDTKAATKNLPAEVIDKIEMLDRSTDAARMSGFDDGEEETLLNLSFKPQYKQGLFGNAFVGYGTRNRFEANATLNNFSGANRLTLIAGGNNTNSKGMSDIVAERGRSGRPRGRTPQGVATSATTAIDIARALHKNVEVEGNARYGYSDKVIQAENAIEYIRPRGDNTFAKEGADHRTQEHGIGTNLRFTYKPDSKTEVLFQPNFFWGNSAEQSNEETKTFDALHKELSQAEVNSYAKGNSLEAGGTLDVSRKLSEEGRVVSLQLHTNYTHTGREGTYTSSFINNLDASLNRMLRLQQNDLTHRTNYSMRFSYVEPLGRSFFLKGDVAWKNDRRQGVREVYTPDSDGQFTHFEEQYATSFVNTLSGYNAGLHLQKRAKLYDITIGLGIEPIEMKTDFPMGRLASIEKKEFNLSPKVTLTLRPNKQTTWRLNYQADTDMPDVYKMMPVTDPTNLLQITEGNSNLAPSLTHRVRSSFRTYNPQTKVAFNLFTRASYTLNDVASSVSFDATSGQQTIRFRNVDGNASWRMFIISSMPFFTPLVTLNLGGRVSFAHQKGFIEERENVANTWTFAPLMQLSYARGAFYARFNASSEYMGTTNTIDQKKRNTWRYQMGADASVDLIWGAKLESDITFRTRSGYEALYNQNEWLWNTALSYTFLNKKATLRLKAYDLLGSETGIARSATALNVVDSRTNVLGRYVMLHFIYRFSNFSKGSSQSDFQSFETRGRGH</sequence>
<dbReference type="AlphaFoldDB" id="A0A0A2G717"/>
<name>A0A0A2G717_9PORP</name>
<evidence type="ECO:0000256" key="1">
    <source>
        <dbReference type="SAM" id="Phobius"/>
    </source>
</evidence>
<dbReference type="SUPFAM" id="SSF49464">
    <property type="entry name" value="Carboxypeptidase regulatory domain-like"/>
    <property type="match status" value="1"/>
</dbReference>
<dbReference type="Pfam" id="PF13715">
    <property type="entry name" value="CarbopepD_reg_2"/>
    <property type="match status" value="1"/>
</dbReference>
<proteinExistence type="predicted"/>
<protein>
    <recommendedName>
        <fullName evidence="2">Outer membrane protein beta-barrel domain-containing protein</fullName>
    </recommendedName>
</protein>